<dbReference type="EMBL" id="FUYV01000011">
    <property type="protein sequence ID" value="SKC13841.1"/>
    <property type="molecule type" value="Genomic_DNA"/>
</dbReference>
<evidence type="ECO:0000313" key="2">
    <source>
        <dbReference type="EMBL" id="SKC13841.1"/>
    </source>
</evidence>
<keyword evidence="2" id="KW-0489">Methyltransferase</keyword>
<evidence type="ECO:0000313" key="3">
    <source>
        <dbReference type="Proteomes" id="UP000191055"/>
    </source>
</evidence>
<dbReference type="GO" id="GO:0008757">
    <property type="term" value="F:S-adenosylmethionine-dependent methyltransferase activity"/>
    <property type="evidence" value="ECO:0007669"/>
    <property type="project" value="InterPro"/>
</dbReference>
<dbReference type="OrthoDB" id="64188at2"/>
<dbReference type="KEGG" id="asx:CDL62_18345"/>
<organism evidence="2 3">
    <name type="scientific">Alkalitalea saponilacus</name>
    <dbReference type="NCBI Taxonomy" id="889453"/>
    <lineage>
        <taxon>Bacteria</taxon>
        <taxon>Pseudomonadati</taxon>
        <taxon>Bacteroidota</taxon>
        <taxon>Bacteroidia</taxon>
        <taxon>Marinilabiliales</taxon>
        <taxon>Marinilabiliaceae</taxon>
        <taxon>Alkalitalea</taxon>
    </lineage>
</organism>
<gene>
    <name evidence="2" type="ORF">SAMN03080601_01995</name>
</gene>
<sequence>MEKVYVQYGCGLSAPIEWMNYDISPTLRLQRLPLVGNLLRRMMETKFPLNVKYGNIVAGLPVQDDKCDGIYCSHTLEHLSLNDLRVALKNTYKILKPGGIFRCVLPDLQYAAKSYLINLESGKGDSSIDFMLSTSLGEASRQRGIKSLLSYLYGNSKHLWMWDYMSLSEELRKIGFLDIRLCSFNDCEDEMFKLVENKERFNNALALECKK</sequence>
<dbReference type="Proteomes" id="UP000191055">
    <property type="component" value="Unassembled WGS sequence"/>
</dbReference>
<evidence type="ECO:0000259" key="1">
    <source>
        <dbReference type="Pfam" id="PF08241"/>
    </source>
</evidence>
<reference evidence="3" key="1">
    <citation type="submission" date="2017-02" db="EMBL/GenBank/DDBJ databases">
        <authorList>
            <person name="Varghese N."/>
            <person name="Submissions S."/>
        </authorList>
    </citation>
    <scope>NUCLEOTIDE SEQUENCE [LARGE SCALE GENOMIC DNA]</scope>
    <source>
        <strain evidence="3">DSM 24412</strain>
    </source>
</reference>
<keyword evidence="3" id="KW-1185">Reference proteome</keyword>
<dbReference type="RefSeq" id="WP_079557730.1">
    <property type="nucleotide sequence ID" value="NZ_CP021904.1"/>
</dbReference>
<dbReference type="CDD" id="cd02440">
    <property type="entry name" value="AdoMet_MTases"/>
    <property type="match status" value="1"/>
</dbReference>
<dbReference type="SUPFAM" id="SSF53335">
    <property type="entry name" value="S-adenosyl-L-methionine-dependent methyltransferases"/>
    <property type="match status" value="1"/>
</dbReference>
<protein>
    <submittedName>
        <fullName evidence="2">Methyltransferase domain-containing protein</fullName>
    </submittedName>
</protein>
<dbReference type="STRING" id="889453.SAMN03080601_01995"/>
<dbReference type="InterPro" id="IPR013216">
    <property type="entry name" value="Methyltransf_11"/>
</dbReference>
<dbReference type="GO" id="GO:0032259">
    <property type="term" value="P:methylation"/>
    <property type="evidence" value="ECO:0007669"/>
    <property type="project" value="UniProtKB-KW"/>
</dbReference>
<dbReference type="Pfam" id="PF08241">
    <property type="entry name" value="Methyltransf_11"/>
    <property type="match status" value="1"/>
</dbReference>
<keyword evidence="2" id="KW-0808">Transferase</keyword>
<accession>A0A1T5GZT1</accession>
<dbReference type="AlphaFoldDB" id="A0A1T5GZT1"/>
<feature type="domain" description="Methyltransferase type 11" evidence="1">
    <location>
        <begin position="49"/>
        <end position="102"/>
    </location>
</feature>
<proteinExistence type="predicted"/>
<dbReference type="InterPro" id="IPR029063">
    <property type="entry name" value="SAM-dependent_MTases_sf"/>
</dbReference>
<name>A0A1T5GZT1_9BACT</name>
<dbReference type="Gene3D" id="3.40.50.150">
    <property type="entry name" value="Vaccinia Virus protein VP39"/>
    <property type="match status" value="1"/>
</dbReference>